<dbReference type="GO" id="GO:0042597">
    <property type="term" value="C:periplasmic space"/>
    <property type="evidence" value="ECO:0007669"/>
    <property type="project" value="TreeGrafter"/>
</dbReference>
<evidence type="ECO:0000256" key="3">
    <source>
        <dbReference type="ARBA" id="ARBA00022729"/>
    </source>
</evidence>
<evidence type="ECO:0000256" key="6">
    <source>
        <dbReference type="ARBA" id="ARBA00047512"/>
    </source>
</evidence>
<dbReference type="GO" id="GO:0008889">
    <property type="term" value="F:glycerophosphodiester phosphodiesterase activity"/>
    <property type="evidence" value="ECO:0007669"/>
    <property type="project" value="UniProtKB-EC"/>
</dbReference>
<dbReference type="PROSITE" id="PS51704">
    <property type="entry name" value="GP_PDE"/>
    <property type="match status" value="1"/>
</dbReference>
<evidence type="ECO:0000256" key="2">
    <source>
        <dbReference type="ARBA" id="ARBA00012247"/>
    </source>
</evidence>
<evidence type="ECO:0000259" key="7">
    <source>
        <dbReference type="PROSITE" id="PS51704"/>
    </source>
</evidence>
<name>A0A837ZX73_9PSEU</name>
<reference evidence="8 9" key="1">
    <citation type="submission" date="2020-07" db="EMBL/GenBank/DDBJ databases">
        <title>Genome of Haloechinothrix sp.</title>
        <authorList>
            <person name="Tang S.-K."/>
            <person name="Yang L."/>
            <person name="Zhu W.-Y."/>
        </authorList>
    </citation>
    <scope>NUCLEOTIDE SEQUENCE [LARGE SCALE GENOMIC DNA]</scope>
    <source>
        <strain evidence="8 9">YIM 98757</strain>
    </source>
</reference>
<dbReference type="GO" id="GO:0006629">
    <property type="term" value="P:lipid metabolic process"/>
    <property type="evidence" value="ECO:0007669"/>
    <property type="project" value="InterPro"/>
</dbReference>
<evidence type="ECO:0000313" key="8">
    <source>
        <dbReference type="EMBL" id="MBA0125226.1"/>
    </source>
</evidence>
<dbReference type="RefSeq" id="WP_180892046.1">
    <property type="nucleotide sequence ID" value="NZ_JACCKD010000002.1"/>
</dbReference>
<keyword evidence="5" id="KW-0378">Hydrolase</keyword>
<evidence type="ECO:0000256" key="4">
    <source>
        <dbReference type="ARBA" id="ARBA00022798"/>
    </source>
</evidence>
<evidence type="ECO:0000313" key="9">
    <source>
        <dbReference type="Proteomes" id="UP000582974"/>
    </source>
</evidence>
<sequence length="358" mass="39208">MPDASPVACGRAPQRIIGHRGAAGYRPEQTIAAFELAARMGVGYLECDLVSTADGVLVAGHGATLSQTTDVTERPEFADRRTTRTIDGTRIDDDWFVEDFTIDEIKTLRVREPSPAIRRYSTLYDDRYEIATLREIIDITATLSATLGRHIGLYLETKHPSYFRQIGKPLEPALVETLDQYGLNAPGSGVYIQSFEVTNLLELREQLHLPLVQLTWVASAPYDRVSAGDPRSYADMMTPEGLAEIATYAEAIGPRKDSIIPRTGDDALGQPTSLVADAHDVGLAVHPYTFRAENAYLPREFRSSLRRTDLGDMESEIEVFLAAGVDRLFVDHPDIAADALGKRHASMPGGSGANGTFT</sequence>
<dbReference type="SUPFAM" id="SSF51695">
    <property type="entry name" value="PLC-like phosphodiesterases"/>
    <property type="match status" value="1"/>
</dbReference>
<evidence type="ECO:0000256" key="1">
    <source>
        <dbReference type="ARBA" id="ARBA00007277"/>
    </source>
</evidence>
<dbReference type="Proteomes" id="UP000582974">
    <property type="component" value="Unassembled WGS sequence"/>
</dbReference>
<protein>
    <recommendedName>
        <fullName evidence="2">glycerophosphodiester phosphodiesterase</fullName>
        <ecNumber evidence="2">3.1.4.46</ecNumber>
    </recommendedName>
</protein>
<comment type="similarity">
    <text evidence="1">Belongs to the glycerophosphoryl diester phosphodiesterase family.</text>
</comment>
<comment type="catalytic activity">
    <reaction evidence="6">
        <text>a sn-glycero-3-phosphodiester + H2O = an alcohol + sn-glycerol 3-phosphate + H(+)</text>
        <dbReference type="Rhea" id="RHEA:12969"/>
        <dbReference type="ChEBI" id="CHEBI:15377"/>
        <dbReference type="ChEBI" id="CHEBI:15378"/>
        <dbReference type="ChEBI" id="CHEBI:30879"/>
        <dbReference type="ChEBI" id="CHEBI:57597"/>
        <dbReference type="ChEBI" id="CHEBI:83408"/>
        <dbReference type="EC" id="3.1.4.46"/>
    </reaction>
</comment>
<evidence type="ECO:0000256" key="5">
    <source>
        <dbReference type="ARBA" id="ARBA00022801"/>
    </source>
</evidence>
<dbReference type="GO" id="GO:0006071">
    <property type="term" value="P:glycerol metabolic process"/>
    <property type="evidence" value="ECO:0007669"/>
    <property type="project" value="UniProtKB-KW"/>
</dbReference>
<dbReference type="PANTHER" id="PTHR43620:SF7">
    <property type="entry name" value="GLYCEROPHOSPHODIESTER PHOSPHODIESTERASE GDPD5-RELATED"/>
    <property type="match status" value="1"/>
</dbReference>
<dbReference type="InterPro" id="IPR017946">
    <property type="entry name" value="PLC-like_Pdiesterase_TIM-brl"/>
</dbReference>
<dbReference type="Pfam" id="PF03009">
    <property type="entry name" value="GDPD"/>
    <property type="match status" value="1"/>
</dbReference>
<proteinExistence type="inferred from homology"/>
<dbReference type="AlphaFoldDB" id="A0A837ZX73"/>
<dbReference type="EC" id="3.1.4.46" evidence="2"/>
<keyword evidence="9" id="KW-1185">Reference proteome</keyword>
<accession>A0A837ZX73</accession>
<dbReference type="InterPro" id="IPR030395">
    <property type="entry name" value="GP_PDE_dom"/>
</dbReference>
<comment type="caution">
    <text evidence="8">The sequence shown here is derived from an EMBL/GenBank/DDBJ whole genome shotgun (WGS) entry which is preliminary data.</text>
</comment>
<gene>
    <name evidence="8" type="ORF">H0B56_06700</name>
</gene>
<keyword evidence="4" id="KW-0319">Glycerol metabolism</keyword>
<feature type="domain" description="GP-PDE" evidence="7">
    <location>
        <begin position="14"/>
        <end position="340"/>
    </location>
</feature>
<organism evidence="8 9">
    <name type="scientific">Haloechinothrix aidingensis</name>
    <dbReference type="NCBI Taxonomy" id="2752311"/>
    <lineage>
        <taxon>Bacteria</taxon>
        <taxon>Bacillati</taxon>
        <taxon>Actinomycetota</taxon>
        <taxon>Actinomycetes</taxon>
        <taxon>Pseudonocardiales</taxon>
        <taxon>Pseudonocardiaceae</taxon>
        <taxon>Haloechinothrix</taxon>
    </lineage>
</organism>
<keyword evidence="3" id="KW-0732">Signal</keyword>
<dbReference type="Gene3D" id="3.20.20.190">
    <property type="entry name" value="Phosphatidylinositol (PI) phosphodiesterase"/>
    <property type="match status" value="1"/>
</dbReference>
<dbReference type="PANTHER" id="PTHR43620">
    <property type="entry name" value="GLYCEROPHOSPHORYL DIESTER PHOSPHODIESTERASE"/>
    <property type="match status" value="1"/>
</dbReference>
<dbReference type="EMBL" id="JACCKD010000002">
    <property type="protein sequence ID" value="MBA0125226.1"/>
    <property type="molecule type" value="Genomic_DNA"/>
</dbReference>